<name>A0AA38Q4D0_9AGAR</name>
<accession>A0AA38Q4D0</accession>
<feature type="transmembrane region" description="Helical" evidence="2">
    <location>
        <begin position="86"/>
        <end position="104"/>
    </location>
</feature>
<keyword evidence="2" id="KW-1133">Transmembrane helix</keyword>
<feature type="transmembrane region" description="Helical" evidence="2">
    <location>
        <begin position="56"/>
        <end position="74"/>
    </location>
</feature>
<gene>
    <name evidence="3" type="ORF">F5890DRAFT_858702</name>
</gene>
<dbReference type="AlphaFoldDB" id="A0AA38Q4D0"/>
<evidence type="ECO:0000256" key="2">
    <source>
        <dbReference type="SAM" id="Phobius"/>
    </source>
</evidence>
<keyword evidence="2" id="KW-0812">Transmembrane</keyword>
<keyword evidence="2" id="KW-0472">Membrane</keyword>
<evidence type="ECO:0000256" key="1">
    <source>
        <dbReference type="SAM" id="MobiDB-lite"/>
    </source>
</evidence>
<evidence type="ECO:0000313" key="4">
    <source>
        <dbReference type="Proteomes" id="UP001163850"/>
    </source>
</evidence>
<comment type="caution">
    <text evidence="3">The sequence shown here is derived from an EMBL/GenBank/DDBJ whole genome shotgun (WGS) entry which is preliminary data.</text>
</comment>
<sequence>MNNDINGSCELPQTFYLIFIRLRFPQDCYDPLTLEISLVICVDLFIQWGVLSISEIMLLSNTLTLIILLVLLILPFRPWLDGARLMLLLVMHIGIASGFALWNAKFTCPTKKGVCRLLNMYILIANWIIPATLLVYALGLAVMLYKRRKLKAVLPDLESSRSRQPESRQSILPMMVPADIRFPSVSTTPHTSVISQQLRESVWGAGASSSPPQSIVEGKRGSSSGRSRLSKPLPGSMYY</sequence>
<feature type="transmembrane region" description="Helical" evidence="2">
    <location>
        <begin position="124"/>
        <end position="145"/>
    </location>
</feature>
<feature type="region of interest" description="Disordered" evidence="1">
    <location>
        <begin position="204"/>
        <end position="239"/>
    </location>
</feature>
<proteinExistence type="predicted"/>
<feature type="compositionally biased region" description="Low complexity" evidence="1">
    <location>
        <begin position="221"/>
        <end position="239"/>
    </location>
</feature>
<feature type="transmembrane region" description="Helical" evidence="2">
    <location>
        <begin position="32"/>
        <end position="50"/>
    </location>
</feature>
<protein>
    <submittedName>
        <fullName evidence="3">Uncharacterized protein</fullName>
    </submittedName>
</protein>
<organism evidence="3 4">
    <name type="scientific">Lentinula detonsa</name>
    <dbReference type="NCBI Taxonomy" id="2804962"/>
    <lineage>
        <taxon>Eukaryota</taxon>
        <taxon>Fungi</taxon>
        <taxon>Dikarya</taxon>
        <taxon>Basidiomycota</taxon>
        <taxon>Agaricomycotina</taxon>
        <taxon>Agaricomycetes</taxon>
        <taxon>Agaricomycetidae</taxon>
        <taxon>Agaricales</taxon>
        <taxon>Marasmiineae</taxon>
        <taxon>Omphalotaceae</taxon>
        <taxon>Lentinula</taxon>
    </lineage>
</organism>
<dbReference type="EMBL" id="MU801928">
    <property type="protein sequence ID" value="KAJ3987135.1"/>
    <property type="molecule type" value="Genomic_DNA"/>
</dbReference>
<evidence type="ECO:0000313" key="3">
    <source>
        <dbReference type="EMBL" id="KAJ3987135.1"/>
    </source>
</evidence>
<reference evidence="3" key="1">
    <citation type="submission" date="2022-08" db="EMBL/GenBank/DDBJ databases">
        <authorList>
            <consortium name="DOE Joint Genome Institute"/>
            <person name="Min B."/>
            <person name="Riley R."/>
            <person name="Sierra-Patev S."/>
            <person name="Naranjo-Ortiz M."/>
            <person name="Looney B."/>
            <person name="Konkel Z."/>
            <person name="Slot J.C."/>
            <person name="Sakamoto Y."/>
            <person name="Steenwyk J.L."/>
            <person name="Rokas A."/>
            <person name="Carro J."/>
            <person name="Camarero S."/>
            <person name="Ferreira P."/>
            <person name="Molpeceres G."/>
            <person name="Ruiz-Duenas F.J."/>
            <person name="Serrano A."/>
            <person name="Henrissat B."/>
            <person name="Drula E."/>
            <person name="Hughes K.W."/>
            <person name="Mata J.L."/>
            <person name="Ishikawa N.K."/>
            <person name="Vargas-Isla R."/>
            <person name="Ushijima S."/>
            <person name="Smith C.A."/>
            <person name="Ahrendt S."/>
            <person name="Andreopoulos W."/>
            <person name="He G."/>
            <person name="Labutti K."/>
            <person name="Lipzen A."/>
            <person name="Ng V."/>
            <person name="Sandor L."/>
            <person name="Barry K."/>
            <person name="Martinez A.T."/>
            <person name="Xiao Y."/>
            <person name="Gibbons J.G."/>
            <person name="Terashima K."/>
            <person name="Hibbett D.S."/>
            <person name="Grigoriev I.V."/>
        </authorList>
    </citation>
    <scope>NUCLEOTIDE SEQUENCE</scope>
    <source>
        <strain evidence="3">TFB7829</strain>
    </source>
</reference>
<dbReference type="Proteomes" id="UP001163850">
    <property type="component" value="Unassembled WGS sequence"/>
</dbReference>